<reference evidence="2 3" key="1">
    <citation type="submission" date="2019-03" db="EMBL/GenBank/DDBJ databases">
        <title>Genomic Encyclopedia of Type Strains, Phase III (KMG-III): the genomes of soil and plant-associated and newly described type strains.</title>
        <authorList>
            <person name="Whitman W."/>
        </authorList>
    </citation>
    <scope>NUCLEOTIDE SEQUENCE [LARGE SCALE GENOMIC DNA]</scope>
    <source>
        <strain evidence="2 3">VKM Ac-2527</strain>
    </source>
</reference>
<organism evidence="2 3">
    <name type="scientific">Kribbella caucasensis</name>
    <dbReference type="NCBI Taxonomy" id="2512215"/>
    <lineage>
        <taxon>Bacteria</taxon>
        <taxon>Bacillati</taxon>
        <taxon>Actinomycetota</taxon>
        <taxon>Actinomycetes</taxon>
        <taxon>Propionibacteriales</taxon>
        <taxon>Kribbellaceae</taxon>
        <taxon>Kribbella</taxon>
    </lineage>
</organism>
<evidence type="ECO:0008006" key="4">
    <source>
        <dbReference type="Google" id="ProtNLM"/>
    </source>
</evidence>
<feature type="transmembrane region" description="Helical" evidence="1">
    <location>
        <begin position="53"/>
        <end position="75"/>
    </location>
</feature>
<proteinExistence type="predicted"/>
<dbReference type="AlphaFoldDB" id="A0A4R6K8G4"/>
<name>A0A4R6K8G4_9ACTN</name>
<keyword evidence="1" id="KW-0812">Transmembrane</keyword>
<feature type="transmembrane region" description="Helical" evidence="1">
    <location>
        <begin position="25"/>
        <end position="47"/>
    </location>
</feature>
<evidence type="ECO:0000256" key="1">
    <source>
        <dbReference type="SAM" id="Phobius"/>
    </source>
</evidence>
<sequence length="173" mass="19353">MTPANWNHELDRGGQVRFPIRRRALLPRLAVPVIGLISTTGSLIQAIRGDRPWGWWEIGSVVMVPILLALGYVTVSSLITARPELIVDRTGLTMDKQYLAWNEMTAIKRTDGLRHLTPWAITVVPRDKPRRRSLGIPPYNISAPDMVADWLTSLLDQHRATESSTPSQDEPGS</sequence>
<keyword evidence="3" id="KW-1185">Reference proteome</keyword>
<dbReference type="EMBL" id="SNWQ01000014">
    <property type="protein sequence ID" value="TDO45038.1"/>
    <property type="molecule type" value="Genomic_DNA"/>
</dbReference>
<comment type="caution">
    <text evidence="2">The sequence shown here is derived from an EMBL/GenBank/DDBJ whole genome shotgun (WGS) entry which is preliminary data.</text>
</comment>
<accession>A0A4R6K8G4</accession>
<evidence type="ECO:0000313" key="2">
    <source>
        <dbReference type="EMBL" id="TDO45038.1"/>
    </source>
</evidence>
<gene>
    <name evidence="2" type="ORF">EV643_114183</name>
</gene>
<protein>
    <recommendedName>
        <fullName evidence="4">PH (Pleckstrin Homology) domain-containing protein</fullName>
    </recommendedName>
</protein>
<dbReference type="Proteomes" id="UP000295388">
    <property type="component" value="Unassembled WGS sequence"/>
</dbReference>
<evidence type="ECO:0000313" key="3">
    <source>
        <dbReference type="Proteomes" id="UP000295388"/>
    </source>
</evidence>
<keyword evidence="1" id="KW-1133">Transmembrane helix</keyword>
<keyword evidence="1" id="KW-0472">Membrane</keyword>